<dbReference type="PANTHER" id="PTHR43235">
    <property type="entry name" value="GLUTAMINE AMIDOTRANSFERASE PB2B2.05-RELATED"/>
    <property type="match status" value="1"/>
</dbReference>
<dbReference type="CDD" id="cd01745">
    <property type="entry name" value="GATase1_2"/>
    <property type="match status" value="1"/>
</dbReference>
<gene>
    <name evidence="1" type="ORF">GGP82_001629</name>
</gene>
<sequence length="232" mass="24806">MPAHIGITTAHTDGTQRLDRRYTAAIENAGGVPVVLPITASDRTVEETLGRIDGLVVPGGPAVSEGLTGPLPEELDALGPRRAASDRRWIEACWQAGRPILGICYGMQRLNALAGGTIYGDVEAEHEGAQTHSQKRGGTTHPVTLRPSSHLHRWLDVDTLPVNTRHLQAIATVGEEFSVAATAPDGVIEAIEHESGRLFGVQFHPERMGDITRPLFRAFLGHARTASVPSSA</sequence>
<dbReference type="InterPro" id="IPR044668">
    <property type="entry name" value="PuuD-like"/>
</dbReference>
<comment type="caution">
    <text evidence="1">The sequence shown here is derived from an EMBL/GenBank/DDBJ whole genome shotgun (WGS) entry which is preliminary data.</text>
</comment>
<evidence type="ECO:0000313" key="2">
    <source>
        <dbReference type="Proteomes" id="UP001155034"/>
    </source>
</evidence>
<dbReference type="GO" id="GO:0006598">
    <property type="term" value="P:polyamine catabolic process"/>
    <property type="evidence" value="ECO:0007669"/>
    <property type="project" value="TreeGrafter"/>
</dbReference>
<dbReference type="Gene3D" id="3.40.50.880">
    <property type="match status" value="1"/>
</dbReference>
<keyword evidence="1" id="KW-0315">Glutamine amidotransferase</keyword>
<organism evidence="1 2">
    <name type="scientific">Salinibacter ruber</name>
    <dbReference type="NCBI Taxonomy" id="146919"/>
    <lineage>
        <taxon>Bacteria</taxon>
        <taxon>Pseudomonadati</taxon>
        <taxon>Rhodothermota</taxon>
        <taxon>Rhodothermia</taxon>
        <taxon>Rhodothermales</taxon>
        <taxon>Salinibacteraceae</taxon>
        <taxon>Salinibacter</taxon>
    </lineage>
</organism>
<evidence type="ECO:0000313" key="1">
    <source>
        <dbReference type="EMBL" id="MCS3865080.1"/>
    </source>
</evidence>
<dbReference type="EMBL" id="JANTYZ010000003">
    <property type="protein sequence ID" value="MCS3865080.1"/>
    <property type="molecule type" value="Genomic_DNA"/>
</dbReference>
<dbReference type="Pfam" id="PF07722">
    <property type="entry name" value="Peptidase_C26"/>
    <property type="match status" value="1"/>
</dbReference>
<dbReference type="Proteomes" id="UP001155034">
    <property type="component" value="Unassembled WGS sequence"/>
</dbReference>
<dbReference type="SUPFAM" id="SSF52317">
    <property type="entry name" value="Class I glutamine amidotransferase-like"/>
    <property type="match status" value="1"/>
</dbReference>
<reference evidence="1" key="1">
    <citation type="submission" date="2022-08" db="EMBL/GenBank/DDBJ databases">
        <title>Genomic Encyclopedia of Type Strains, Phase V (KMG-V): Genome sequencing to study the core and pangenomes of soil and plant-associated prokaryotes.</title>
        <authorList>
            <person name="Whitman W."/>
        </authorList>
    </citation>
    <scope>NUCLEOTIDE SEQUENCE</scope>
    <source>
        <strain evidence="1">SP2016B</strain>
    </source>
</reference>
<protein>
    <submittedName>
        <fullName evidence="1">Glutamine amidotransferase</fullName>
    </submittedName>
</protein>
<dbReference type="InterPro" id="IPR029062">
    <property type="entry name" value="Class_I_gatase-like"/>
</dbReference>
<dbReference type="PROSITE" id="PS51273">
    <property type="entry name" value="GATASE_TYPE_1"/>
    <property type="match status" value="1"/>
</dbReference>
<name>A0A9X2PL77_9BACT</name>
<dbReference type="PANTHER" id="PTHR43235:SF1">
    <property type="entry name" value="GLUTAMINE AMIDOTRANSFERASE PB2B2.05-RELATED"/>
    <property type="match status" value="1"/>
</dbReference>
<dbReference type="InterPro" id="IPR011697">
    <property type="entry name" value="Peptidase_C26"/>
</dbReference>
<accession>A0A9X2PL77</accession>
<proteinExistence type="predicted"/>
<dbReference type="GO" id="GO:0033969">
    <property type="term" value="F:gamma-glutamyl-gamma-aminobutyrate hydrolase activity"/>
    <property type="evidence" value="ECO:0007669"/>
    <property type="project" value="TreeGrafter"/>
</dbReference>
<dbReference type="AlphaFoldDB" id="A0A9X2PL77"/>
<dbReference type="GO" id="GO:0005829">
    <property type="term" value="C:cytosol"/>
    <property type="evidence" value="ECO:0007669"/>
    <property type="project" value="TreeGrafter"/>
</dbReference>
<dbReference type="RefSeq" id="WP_103016600.1">
    <property type="nucleotide sequence ID" value="NZ_JANTYZ010000003.1"/>
</dbReference>